<organism evidence="13 14">
    <name type="scientific">Biomphalaria glabrata</name>
    <name type="common">Bloodfluke planorb</name>
    <name type="synonym">Freshwater snail</name>
    <dbReference type="NCBI Taxonomy" id="6526"/>
    <lineage>
        <taxon>Eukaryota</taxon>
        <taxon>Metazoa</taxon>
        <taxon>Spiralia</taxon>
        <taxon>Lophotrochozoa</taxon>
        <taxon>Mollusca</taxon>
        <taxon>Gastropoda</taxon>
        <taxon>Heterobranchia</taxon>
        <taxon>Euthyneura</taxon>
        <taxon>Panpulmonata</taxon>
        <taxon>Hygrophila</taxon>
        <taxon>Lymnaeoidea</taxon>
        <taxon>Planorbidae</taxon>
        <taxon>Biomphalaria</taxon>
    </lineage>
</organism>
<evidence type="ECO:0000256" key="1">
    <source>
        <dbReference type="ARBA" id="ARBA00004651"/>
    </source>
</evidence>
<evidence type="ECO:0000256" key="3">
    <source>
        <dbReference type="ARBA" id="ARBA00022692"/>
    </source>
</evidence>
<dbReference type="InterPro" id="IPR017452">
    <property type="entry name" value="GPCR_Rhodpsn_7TM"/>
</dbReference>
<evidence type="ECO:0000256" key="2">
    <source>
        <dbReference type="ARBA" id="ARBA00022475"/>
    </source>
</evidence>
<feature type="region of interest" description="Disordered" evidence="10">
    <location>
        <begin position="277"/>
        <end position="297"/>
    </location>
</feature>
<reference evidence="14" key="1">
    <citation type="submission" date="2025-08" db="UniProtKB">
        <authorList>
            <consortium name="RefSeq"/>
        </authorList>
    </citation>
    <scope>IDENTIFICATION</scope>
</reference>
<dbReference type="GO" id="GO:0043410">
    <property type="term" value="P:positive regulation of MAPK cascade"/>
    <property type="evidence" value="ECO:0007669"/>
    <property type="project" value="TreeGrafter"/>
</dbReference>
<dbReference type="OrthoDB" id="10071887at2759"/>
<feature type="transmembrane region" description="Helical" evidence="11">
    <location>
        <begin position="186"/>
        <end position="213"/>
    </location>
</feature>
<feature type="transmembrane region" description="Helical" evidence="11">
    <location>
        <begin position="393"/>
        <end position="411"/>
    </location>
</feature>
<accession>A0A9W3A8E6</accession>
<dbReference type="OMA" id="MAYINSG"/>
<dbReference type="GO" id="GO:0004930">
    <property type="term" value="F:G protein-coupled receptor activity"/>
    <property type="evidence" value="ECO:0007669"/>
    <property type="project" value="UniProtKB-KW"/>
</dbReference>
<dbReference type="PRINTS" id="PR00237">
    <property type="entry name" value="GPCRRHODOPSN"/>
</dbReference>
<keyword evidence="5 9" id="KW-0297">G-protein coupled receptor</keyword>
<feature type="compositionally biased region" description="Polar residues" evidence="10">
    <location>
        <begin position="433"/>
        <end position="445"/>
    </location>
</feature>
<dbReference type="GO" id="GO:0071880">
    <property type="term" value="P:adenylate cyclase-activating adrenergic receptor signaling pathway"/>
    <property type="evidence" value="ECO:0007669"/>
    <property type="project" value="TreeGrafter"/>
</dbReference>
<dbReference type="Proteomes" id="UP001165740">
    <property type="component" value="Chromosome 4"/>
</dbReference>
<dbReference type="RefSeq" id="XP_055883441.1">
    <property type="nucleotide sequence ID" value="XM_056027466.1"/>
</dbReference>
<dbReference type="PROSITE" id="PS00237">
    <property type="entry name" value="G_PROTEIN_RECEP_F1_1"/>
    <property type="match status" value="1"/>
</dbReference>
<evidence type="ECO:0000256" key="8">
    <source>
        <dbReference type="ARBA" id="ARBA00023224"/>
    </source>
</evidence>
<keyword evidence="4 11" id="KW-1133">Transmembrane helix</keyword>
<evidence type="ECO:0000256" key="5">
    <source>
        <dbReference type="ARBA" id="ARBA00023040"/>
    </source>
</evidence>
<keyword evidence="7 9" id="KW-0675">Receptor</keyword>
<feature type="domain" description="G-protein coupled receptors family 1 profile" evidence="12">
    <location>
        <begin position="43"/>
        <end position="408"/>
    </location>
</feature>
<dbReference type="GeneID" id="106053210"/>
<evidence type="ECO:0000259" key="12">
    <source>
        <dbReference type="PROSITE" id="PS50262"/>
    </source>
</evidence>
<protein>
    <submittedName>
        <fullName evidence="14">Alpha-2A adrenergic receptor-like</fullName>
    </submittedName>
</protein>
<proteinExistence type="inferred from homology"/>
<comment type="subcellular location">
    <subcellularLocation>
        <location evidence="1">Cell membrane</location>
        <topology evidence="1">Multi-pass membrane protein</topology>
    </subcellularLocation>
</comment>
<evidence type="ECO:0000313" key="13">
    <source>
        <dbReference type="Proteomes" id="UP001165740"/>
    </source>
</evidence>
<gene>
    <name evidence="14" type="primary">LOC106053210</name>
</gene>
<comment type="similarity">
    <text evidence="9">Belongs to the G-protein coupled receptor 1 family.</text>
</comment>
<feature type="transmembrane region" description="Helical" evidence="11">
    <location>
        <begin position="89"/>
        <end position="122"/>
    </location>
</feature>
<dbReference type="PROSITE" id="PS50262">
    <property type="entry name" value="G_PROTEIN_RECEP_F1_2"/>
    <property type="match status" value="1"/>
</dbReference>
<evidence type="ECO:0000256" key="4">
    <source>
        <dbReference type="ARBA" id="ARBA00022989"/>
    </source>
</evidence>
<dbReference type="Pfam" id="PF00001">
    <property type="entry name" value="7tm_1"/>
    <property type="match status" value="1"/>
</dbReference>
<dbReference type="InterPro" id="IPR000276">
    <property type="entry name" value="GPCR_Rhodpsn"/>
</dbReference>
<name>A0A9W3A8E6_BIOGL</name>
<dbReference type="CDD" id="cd14967">
    <property type="entry name" value="7tmA_amine_R-like"/>
    <property type="match status" value="1"/>
</dbReference>
<feature type="transmembrane region" description="Helical" evidence="11">
    <location>
        <begin position="27"/>
        <end position="53"/>
    </location>
</feature>
<evidence type="ECO:0000256" key="10">
    <source>
        <dbReference type="SAM" id="MobiDB-lite"/>
    </source>
</evidence>
<evidence type="ECO:0000313" key="14">
    <source>
        <dbReference type="RefSeq" id="XP_055883441.1"/>
    </source>
</evidence>
<evidence type="ECO:0000256" key="7">
    <source>
        <dbReference type="ARBA" id="ARBA00023170"/>
    </source>
</evidence>
<dbReference type="AlphaFoldDB" id="A0A9W3A8E6"/>
<keyword evidence="8 9" id="KW-0807">Transducer</keyword>
<dbReference type="PANTHER" id="PTHR24248">
    <property type="entry name" value="ADRENERGIC RECEPTOR-RELATED G-PROTEIN COUPLED RECEPTOR"/>
    <property type="match status" value="1"/>
</dbReference>
<dbReference type="SMART" id="SM01381">
    <property type="entry name" value="7TM_GPCR_Srsx"/>
    <property type="match status" value="1"/>
</dbReference>
<feature type="transmembrane region" description="Helical" evidence="11">
    <location>
        <begin position="60"/>
        <end position="83"/>
    </location>
</feature>
<feature type="transmembrane region" description="Helical" evidence="11">
    <location>
        <begin position="353"/>
        <end position="373"/>
    </location>
</feature>
<evidence type="ECO:0000256" key="11">
    <source>
        <dbReference type="SAM" id="Phobius"/>
    </source>
</evidence>
<feature type="region of interest" description="Disordered" evidence="10">
    <location>
        <begin position="426"/>
        <end position="445"/>
    </location>
</feature>
<dbReference type="Gene3D" id="1.20.1070.10">
    <property type="entry name" value="Rhodopsin 7-helix transmembrane proteins"/>
    <property type="match status" value="1"/>
</dbReference>
<keyword evidence="3 9" id="KW-0812">Transmembrane</keyword>
<evidence type="ECO:0000256" key="9">
    <source>
        <dbReference type="RuleBase" id="RU000688"/>
    </source>
</evidence>
<dbReference type="SUPFAM" id="SSF81321">
    <property type="entry name" value="Family A G protein-coupled receptor-like"/>
    <property type="match status" value="1"/>
</dbReference>
<evidence type="ECO:0000256" key="6">
    <source>
        <dbReference type="ARBA" id="ARBA00023136"/>
    </source>
</evidence>
<keyword evidence="13" id="KW-1185">Reference proteome</keyword>
<keyword evidence="6 11" id="KW-0472">Membrane</keyword>
<feature type="transmembrane region" description="Helical" evidence="11">
    <location>
        <begin position="143"/>
        <end position="161"/>
    </location>
</feature>
<dbReference type="GO" id="GO:0005886">
    <property type="term" value="C:plasma membrane"/>
    <property type="evidence" value="ECO:0007669"/>
    <property type="project" value="UniProtKB-SubCell"/>
</dbReference>
<dbReference type="PANTHER" id="PTHR24248:SF204">
    <property type="entry name" value="HISTAMINE H1 RECEPTOR"/>
    <property type="match status" value="1"/>
</dbReference>
<sequence length="445" mass="50300">MNSSALVANETGNLTDSGSDVIDWRNVLIGAIMYAVAFVTFFGNLMVLLAVYIDKSLRTAFNFLIVNLAIADMAVSVTAMTFYTTDKMLGYWPFGSIMCTVWIFCDYGLTFASVFTLVAISADRFWSVFWSLNYRSTNKKKKSLTMIATIWLLMLCLWVPALTVDRMKEYHLAGTCMWDPAENRQFVVVIAILGHHGPCITMLVFYFSVFGYLKTRSRVIPLTTPFQETTSGAKDKPPFLLDANTLRNERIESSTVQGVVDISGQSNGELIASQSDVHTTTTTTVSQGHDLDRSTPNSTVSTQIAYISTAQVQEDNVRLVQKAQFLPFDNRASKKQNAPRPLESNRASRERRVFMTLTYIIIAYLVCWVPFHFVFDITSLDPEAVPSVVYDFAFWMTYVNSTINPFLYNFGNSEFKQAFKKIVSRQRRRTDRSSNFPNTTSSIQN</sequence>
<keyword evidence="2" id="KW-1003">Cell membrane</keyword>